<accession>A0ABT6N764</accession>
<sequence>MTDAKPPAHEGHARTHKTEDDARKKARPLNAVGQPEPETDAPVPTHPHPERPLGQRQDGAGAGPRREDRHDAVPAGSTHAARKGGDQGAPEEPDAAHRGQPALFRTGEASGSGASAGGTRHGAPEEPATDSAGGAGREGRRS</sequence>
<name>A0ABT6N764_9SPHN</name>
<dbReference type="RefSeq" id="WP_281046304.1">
    <property type="nucleotide sequence ID" value="NZ_JARYGZ010000005.1"/>
</dbReference>
<dbReference type="EMBL" id="JARYGZ010000005">
    <property type="protein sequence ID" value="MDH7640959.1"/>
    <property type="molecule type" value="Genomic_DNA"/>
</dbReference>
<feature type="compositionally biased region" description="Basic and acidic residues" evidence="1">
    <location>
        <begin position="1"/>
        <end position="23"/>
    </location>
</feature>
<comment type="caution">
    <text evidence="2">The sequence shown here is derived from an EMBL/GenBank/DDBJ whole genome shotgun (WGS) entry which is preliminary data.</text>
</comment>
<evidence type="ECO:0000313" key="3">
    <source>
        <dbReference type="Proteomes" id="UP001160625"/>
    </source>
</evidence>
<keyword evidence="3" id="KW-1185">Reference proteome</keyword>
<proteinExistence type="predicted"/>
<reference evidence="2" key="1">
    <citation type="submission" date="2023-04" db="EMBL/GenBank/DDBJ databases">
        <title>Sphingomonas sp. MAHUQ-71 isolated from rice field.</title>
        <authorList>
            <person name="Huq M.A."/>
        </authorList>
    </citation>
    <scope>NUCLEOTIDE SEQUENCE</scope>
    <source>
        <strain evidence="2">MAHUQ-71</strain>
    </source>
</reference>
<protein>
    <submittedName>
        <fullName evidence="2">Uncharacterized protein</fullName>
    </submittedName>
</protein>
<feature type="region of interest" description="Disordered" evidence="1">
    <location>
        <begin position="1"/>
        <end position="142"/>
    </location>
</feature>
<dbReference type="Proteomes" id="UP001160625">
    <property type="component" value="Unassembled WGS sequence"/>
</dbReference>
<gene>
    <name evidence="2" type="ORF">QGN17_19655</name>
</gene>
<evidence type="ECO:0000313" key="2">
    <source>
        <dbReference type="EMBL" id="MDH7640959.1"/>
    </source>
</evidence>
<organism evidence="2 3">
    <name type="scientific">Sphingomonas oryzagri</name>
    <dbReference type="NCBI Taxonomy" id="3042314"/>
    <lineage>
        <taxon>Bacteria</taxon>
        <taxon>Pseudomonadati</taxon>
        <taxon>Pseudomonadota</taxon>
        <taxon>Alphaproteobacteria</taxon>
        <taxon>Sphingomonadales</taxon>
        <taxon>Sphingomonadaceae</taxon>
        <taxon>Sphingomonas</taxon>
    </lineage>
</organism>
<evidence type="ECO:0000256" key="1">
    <source>
        <dbReference type="SAM" id="MobiDB-lite"/>
    </source>
</evidence>